<evidence type="ECO:0000313" key="2">
    <source>
        <dbReference type="EMBL" id="OAQ55132.1"/>
    </source>
</evidence>
<accession>A0A179EPY9</accession>
<dbReference type="GeneID" id="77488352"/>
<dbReference type="Proteomes" id="UP000321361">
    <property type="component" value="Unassembled WGS sequence"/>
</dbReference>
<dbReference type="EMBL" id="LWMN01000015">
    <property type="protein sequence ID" value="OAQ55132.1"/>
    <property type="molecule type" value="Genomic_DNA"/>
</dbReference>
<name>A0A179EPY9_ENTTH</name>
<reference evidence="2 3" key="1">
    <citation type="submission" date="2016-04" db="EMBL/GenBank/DDBJ databases">
        <title>Draft genome of an Enterococcus thailandicus strain isolated from bovine feces.</title>
        <authorList>
            <person name="Beukers A.G."/>
            <person name="Zaheer R."/>
            <person name="Goji N."/>
            <person name="Cook S.R."/>
            <person name="Amoako K."/>
            <person name="Chaves A.V."/>
            <person name="Ward M.P."/>
            <person name="Mcallister T.A."/>
        </authorList>
    </citation>
    <scope>NUCLEOTIDE SEQUENCE [LARGE SCALE GENOMIC DNA]</scope>
    <source>
        <strain evidence="2 3">F0711D 46</strain>
    </source>
</reference>
<dbReference type="RefSeq" id="WP_067484575.1">
    <property type="nucleotide sequence ID" value="NZ_BJUG01000008.1"/>
</dbReference>
<keyword evidence="3" id="KW-1185">Reference proteome</keyword>
<reference evidence="1 4" key="2">
    <citation type="submission" date="2019-07" db="EMBL/GenBank/DDBJ databases">
        <title>Whole genome shotgun sequence of Enterococcus thailandicus NBRC 101867.</title>
        <authorList>
            <person name="Hosoyama A."/>
            <person name="Uohara A."/>
            <person name="Ohji S."/>
            <person name="Ichikawa N."/>
        </authorList>
    </citation>
    <scope>NUCLEOTIDE SEQUENCE [LARGE SCALE GENOMIC DNA]</scope>
    <source>
        <strain evidence="1 4">NBRC 101867</strain>
    </source>
</reference>
<dbReference type="EMBL" id="BJUG01000008">
    <property type="protein sequence ID" value="GEK37371.1"/>
    <property type="molecule type" value="Genomic_DNA"/>
</dbReference>
<organism evidence="2 3">
    <name type="scientific">Enterococcus thailandicus</name>
    <dbReference type="NCBI Taxonomy" id="417368"/>
    <lineage>
        <taxon>Bacteria</taxon>
        <taxon>Bacillati</taxon>
        <taxon>Bacillota</taxon>
        <taxon>Bacilli</taxon>
        <taxon>Lactobacillales</taxon>
        <taxon>Enterococcaceae</taxon>
        <taxon>Enterococcus</taxon>
    </lineage>
</organism>
<evidence type="ECO:0000313" key="1">
    <source>
        <dbReference type="EMBL" id="GEK37371.1"/>
    </source>
</evidence>
<evidence type="ECO:0000313" key="3">
    <source>
        <dbReference type="Proteomes" id="UP000078516"/>
    </source>
</evidence>
<dbReference type="KEGG" id="eth:CK496_11960"/>
<sequence>MFEEDFREVGLTLVELPIELIDGRPVYRGYLKELPTINAQGESRKVMQQKLATIYQAYRTEMLEELEEEKEKTMNLSVDELLRYYDGETFDGFSINEGSSETDSENHWS</sequence>
<proteinExistence type="predicted"/>
<dbReference type="PATRIC" id="fig|417368.6.peg.443"/>
<protein>
    <submittedName>
        <fullName evidence="2">Uncharacterized protein</fullName>
    </submittedName>
</protein>
<dbReference type="AlphaFoldDB" id="A0A179EPY9"/>
<gene>
    <name evidence="2" type="ORF">A6E74_09715</name>
    <name evidence="1" type="ORF">ETH01_16580</name>
</gene>
<dbReference type="OrthoDB" id="2186697at2"/>
<evidence type="ECO:0000313" key="4">
    <source>
        <dbReference type="Proteomes" id="UP000321361"/>
    </source>
</evidence>
<dbReference type="Proteomes" id="UP000078516">
    <property type="component" value="Unassembled WGS sequence"/>
</dbReference>
<comment type="caution">
    <text evidence="2">The sequence shown here is derived from an EMBL/GenBank/DDBJ whole genome shotgun (WGS) entry which is preliminary data.</text>
</comment>